<dbReference type="VEuPathDB" id="PlasmoDB:PVX_076695"/>
<dbReference type="Pfam" id="PF05795">
    <property type="entry name" value="Plasmodium_Vir"/>
    <property type="match status" value="1"/>
</dbReference>
<dbReference type="VEuPathDB" id="PlasmoDB:PVW1_100007000"/>
<dbReference type="VEuPathDB" id="PlasmoDB:PVP01_0500700"/>
<dbReference type="EMBL" id="FLYH01000083">
    <property type="protein sequence ID" value="SCA59788.1"/>
    <property type="molecule type" value="Genomic_DNA"/>
</dbReference>
<reference evidence="2 3" key="1">
    <citation type="submission" date="2016-07" db="EMBL/GenBank/DDBJ databases">
        <authorList>
            <consortium name="Pathogen Informatics"/>
        </authorList>
    </citation>
    <scope>NUCLEOTIDE SEQUENCE [LARGE SCALE GENOMIC DNA]</scope>
</reference>
<protein>
    <submittedName>
        <fullName evidence="2">VIR protein</fullName>
    </submittedName>
</protein>
<dbReference type="AlphaFoldDB" id="A0A1G4E6J6"/>
<dbReference type="Proteomes" id="UP000196402">
    <property type="component" value="Unassembled WGS sequence"/>
</dbReference>
<evidence type="ECO:0000313" key="3">
    <source>
        <dbReference type="Proteomes" id="UP000196402"/>
    </source>
</evidence>
<organism evidence="2 3">
    <name type="scientific">Plasmodium vivax</name>
    <name type="common">malaria parasite P. vivax</name>
    <dbReference type="NCBI Taxonomy" id="5855"/>
    <lineage>
        <taxon>Eukaryota</taxon>
        <taxon>Sar</taxon>
        <taxon>Alveolata</taxon>
        <taxon>Apicomplexa</taxon>
        <taxon>Aconoidasida</taxon>
        <taxon>Haemosporida</taxon>
        <taxon>Plasmodiidae</taxon>
        <taxon>Plasmodium</taxon>
        <taxon>Plasmodium (Plasmodium)</taxon>
    </lineage>
</organism>
<gene>
    <name evidence="2" type="ORF">PVT01_000043000</name>
</gene>
<dbReference type="InterPro" id="IPR008780">
    <property type="entry name" value="Plasmodium_Vir"/>
</dbReference>
<accession>A0A1G4E6J6</accession>
<dbReference type="VEuPathDB" id="PlasmoDB:PVPAM_110056200"/>
<evidence type="ECO:0000313" key="2">
    <source>
        <dbReference type="EMBL" id="SCA59788.1"/>
    </source>
</evidence>
<sequence>MDKENADLKNYEQKCNNIGVKEEKEKMIPVCQKYLRFLDTSISWSRLFTGFDVSLLLNYWIYDKLTQIYRDNENYKIDFGFAALQFIWSRFNNNRIEKSYYDKCWPDTRKVYHEDWEKIKQLYEYYVDYDILFGSASTNDKSCKEYYKKIKEYFSLYEYFQGKCPTTGYICPDFFHKLKNEKRKYKLENLPCYREMEQAITAAAAQAKASPSHHPPGHERGPAPPGDGLGSPGSKIGTLDAESSPESSDIGTKVTNSVLGAAPVLLTATALYRYTPLGPWIRRFGGGRTNSMGAMDTFSPYTPETGDMFSHASENYISYQPM</sequence>
<proteinExistence type="predicted"/>
<feature type="region of interest" description="Disordered" evidence="1">
    <location>
        <begin position="204"/>
        <end position="250"/>
    </location>
</feature>
<name>A0A1G4E6J6_PLAVI</name>
<evidence type="ECO:0000256" key="1">
    <source>
        <dbReference type="SAM" id="MobiDB-lite"/>
    </source>
</evidence>